<reference evidence="3" key="1">
    <citation type="journal article" date="2017" name="Nat. Commun.">
        <title>The North American bullfrog draft genome provides insight into hormonal regulation of long noncoding RNA.</title>
        <authorList>
            <person name="Hammond S.A."/>
            <person name="Warren R.L."/>
            <person name="Vandervalk B.P."/>
            <person name="Kucuk E."/>
            <person name="Khan H."/>
            <person name="Gibb E.A."/>
            <person name="Pandoh P."/>
            <person name="Kirk H."/>
            <person name="Zhao Y."/>
            <person name="Jones M."/>
            <person name="Mungall A.J."/>
            <person name="Coope R."/>
            <person name="Pleasance S."/>
            <person name="Moore R.A."/>
            <person name="Holt R.A."/>
            <person name="Round J.M."/>
            <person name="Ohora S."/>
            <person name="Walle B.V."/>
            <person name="Veldhoen N."/>
            <person name="Helbing C.C."/>
            <person name="Birol I."/>
        </authorList>
    </citation>
    <scope>NUCLEOTIDE SEQUENCE [LARGE SCALE GENOMIC DNA]</scope>
</reference>
<protein>
    <recommendedName>
        <fullName evidence="1">Muniscin C-terminal domain-containing protein</fullName>
    </recommendedName>
</protein>
<feature type="domain" description="Muniscin C-terminal" evidence="1">
    <location>
        <begin position="3"/>
        <end position="55"/>
    </location>
</feature>
<accession>A0A2G9S942</accession>
<dbReference type="AlphaFoldDB" id="A0A2G9S942"/>
<gene>
    <name evidence="2" type="ORF">AB205_0093180</name>
</gene>
<proteinExistence type="predicted"/>
<name>A0A2G9S942_AQUCT</name>
<dbReference type="OrthoDB" id="5593455at2759"/>
<evidence type="ECO:0000313" key="3">
    <source>
        <dbReference type="Proteomes" id="UP000228934"/>
    </source>
</evidence>
<feature type="non-terminal residue" evidence="2">
    <location>
        <position position="1"/>
    </location>
</feature>
<sequence>VSSNGIQSTPLNLATYWKCNPTTTDVRLDYKYNPESMVVPSALSNIQVVVPVDGGSGSLRAKFDLSEGPSNPSTLAVQFVSDGSTLSGVDIELVGTGYRLSLVKKRFCTEMLFV</sequence>
<evidence type="ECO:0000313" key="2">
    <source>
        <dbReference type="EMBL" id="PIO35953.1"/>
    </source>
</evidence>
<dbReference type="Pfam" id="PF10291">
    <property type="entry name" value="muHD"/>
    <property type="match status" value="1"/>
</dbReference>
<dbReference type="InterPro" id="IPR018808">
    <property type="entry name" value="Muniscin_C"/>
</dbReference>
<keyword evidence="3" id="KW-1185">Reference proteome</keyword>
<dbReference type="Proteomes" id="UP000228934">
    <property type="component" value="Unassembled WGS sequence"/>
</dbReference>
<evidence type="ECO:0000259" key="1">
    <source>
        <dbReference type="Pfam" id="PF10291"/>
    </source>
</evidence>
<dbReference type="EMBL" id="KV926852">
    <property type="protein sequence ID" value="PIO35953.1"/>
    <property type="molecule type" value="Genomic_DNA"/>
</dbReference>
<organism evidence="2 3">
    <name type="scientific">Aquarana catesbeiana</name>
    <name type="common">American bullfrog</name>
    <name type="synonym">Rana catesbeiana</name>
    <dbReference type="NCBI Taxonomy" id="8400"/>
    <lineage>
        <taxon>Eukaryota</taxon>
        <taxon>Metazoa</taxon>
        <taxon>Chordata</taxon>
        <taxon>Craniata</taxon>
        <taxon>Vertebrata</taxon>
        <taxon>Euteleostomi</taxon>
        <taxon>Amphibia</taxon>
        <taxon>Batrachia</taxon>
        <taxon>Anura</taxon>
        <taxon>Neobatrachia</taxon>
        <taxon>Ranoidea</taxon>
        <taxon>Ranidae</taxon>
        <taxon>Aquarana</taxon>
    </lineage>
</organism>